<dbReference type="PANTHER" id="PTHR15526:SF5">
    <property type="entry name" value="MUSKELIN"/>
    <property type="match status" value="1"/>
</dbReference>
<evidence type="ECO:0000256" key="1">
    <source>
        <dbReference type="ARBA" id="ARBA00022441"/>
    </source>
</evidence>
<dbReference type="KEGG" id="tad:TRIADDRAFT_37030"/>
<dbReference type="Proteomes" id="UP000009022">
    <property type="component" value="Unassembled WGS sequence"/>
</dbReference>
<keyword evidence="1" id="KW-0880">Kelch repeat</keyword>
<proteinExistence type="predicted"/>
<protein>
    <recommendedName>
        <fullName evidence="3">Muskelin N-terminal domain-containing protein</fullName>
    </recommendedName>
</protein>
<dbReference type="GO" id="GO:0005737">
    <property type="term" value="C:cytoplasm"/>
    <property type="evidence" value="ECO:0000318"/>
    <property type="project" value="GO_Central"/>
</dbReference>
<sequence length="740" mass="86131">MLNTSSNKNKKQVIAYRINNWSSYESDFHPNNILEDRPHDQSSRWLSRSCNPPQFLLLKLTSPAIVQELIVGKFEKPHVSDLKRFKVLGGIDEDNLMELLDSGLRDDDRNLEIFNIKHKINDVMFPCQFIKIVPIQTRSPNFGFSIWYIQLRGIKDAEKVTDCIQKVARFKETEAIRLCLKYFRQHDFMEAFSSLQKNTNVVLEDPLLTKLYLELVKQGNFESCENIIMEALHEDLFEGYVKNQDLKPYWTLLTPPSEGYSYHHQRPGMRGGHQMCLDFTRGTIYVFGGWDGTHDIGDLWAYNIHDNKWKLLSANVHKDGGPCNRSCHKMIIDRNKQRLYVLGRYVEVKSKTNMQIDLKNDFYYFDIASNKWILISADTEADGGPSLIYDHQMCLDHENERIYIFGGQFLKVLGNCRSTSVRNIDDETPLERGFSGFYLYDLRKNHWTKICNDCDGFKSSKSGIPSRTGHVMVFDDLKRKLYIFGGQKGAYVFSDFYVYDTELQEFSMVYDKFGRAAVPASGFTQRATIDSVLGEIYVFSGCKKDNNRKGENVCNSVWVFDLSSCHWSCVYQNDNNTENYWNQMQYLEPRPRYAHQLVYNPIKKTHYMFGGNPGKSLSSQPRLDDFWRLQLIRTTGKTVARRCFWLLRKQRYMELTTQDSVKALQYLQANLGDVIDHNSQDESEEFQHLASLLFDGISSKSAEPTKHYFNDRLKLFNTIVSFFPEKMTPPKSDLTDLIPF</sequence>
<keyword evidence="2" id="KW-0677">Repeat</keyword>
<keyword evidence="5" id="KW-1185">Reference proteome</keyword>
<dbReference type="FunCoup" id="B3RIC3">
    <property type="interactions" value="2006"/>
</dbReference>
<dbReference type="PROSITE" id="PS50896">
    <property type="entry name" value="LISH"/>
    <property type="match status" value="1"/>
</dbReference>
<dbReference type="AlphaFoldDB" id="B3RIC3"/>
<dbReference type="Pfam" id="PF06588">
    <property type="entry name" value="Muskelin_N"/>
    <property type="match status" value="1"/>
</dbReference>
<feature type="domain" description="Muskelin N-terminal" evidence="3">
    <location>
        <begin position="12"/>
        <end position="206"/>
    </location>
</feature>
<dbReference type="STRING" id="10228.B3RIC3"/>
<dbReference type="HOGENOM" id="CLU_004210_1_0_1"/>
<gene>
    <name evidence="4" type="ORF">TRIADDRAFT_37030</name>
</gene>
<reference evidence="4 5" key="1">
    <citation type="journal article" date="2008" name="Nature">
        <title>The Trichoplax genome and the nature of placozoans.</title>
        <authorList>
            <person name="Srivastava M."/>
            <person name="Begovic E."/>
            <person name="Chapman J."/>
            <person name="Putnam N.H."/>
            <person name="Hellsten U."/>
            <person name="Kawashima T."/>
            <person name="Kuo A."/>
            <person name="Mitros T."/>
            <person name="Salamov A."/>
            <person name="Carpenter M.L."/>
            <person name="Signorovitch A.Y."/>
            <person name="Moreno M.A."/>
            <person name="Kamm K."/>
            <person name="Grimwood J."/>
            <person name="Schmutz J."/>
            <person name="Shapiro H."/>
            <person name="Grigoriev I.V."/>
            <person name="Buss L.W."/>
            <person name="Schierwater B."/>
            <person name="Dellaporta S.L."/>
            <person name="Rokhsar D.S."/>
        </authorList>
    </citation>
    <scope>NUCLEOTIDE SEQUENCE [LARGE SCALE GENOMIC DNA]</scope>
    <source>
        <strain evidence="4 5">Grell-BS-1999</strain>
    </source>
</reference>
<accession>B3RIC3</accession>
<organism evidence="4 5">
    <name type="scientific">Trichoplax adhaerens</name>
    <name type="common">Trichoplax reptans</name>
    <dbReference type="NCBI Taxonomy" id="10228"/>
    <lineage>
        <taxon>Eukaryota</taxon>
        <taxon>Metazoa</taxon>
        <taxon>Placozoa</taxon>
        <taxon>Uniplacotomia</taxon>
        <taxon>Trichoplacea</taxon>
        <taxon>Trichoplacidae</taxon>
        <taxon>Trichoplax</taxon>
    </lineage>
</organism>
<dbReference type="Pfam" id="PF24681">
    <property type="entry name" value="Kelch_KLHDC2_KLHL20_DRC7"/>
    <property type="match status" value="1"/>
</dbReference>
<dbReference type="InterPro" id="IPR052456">
    <property type="entry name" value="CTLH_complex_component"/>
</dbReference>
<dbReference type="eggNOG" id="KOG2437">
    <property type="taxonomic scope" value="Eukaryota"/>
</dbReference>
<dbReference type="InterPro" id="IPR015915">
    <property type="entry name" value="Kelch-typ_b-propeller"/>
</dbReference>
<name>B3RIC3_TRIAD</name>
<dbReference type="Gene3D" id="2.120.10.80">
    <property type="entry name" value="Kelch-type beta propeller"/>
    <property type="match status" value="2"/>
</dbReference>
<evidence type="ECO:0000313" key="5">
    <source>
        <dbReference type="Proteomes" id="UP000009022"/>
    </source>
</evidence>
<evidence type="ECO:0000256" key="2">
    <source>
        <dbReference type="ARBA" id="ARBA00022737"/>
    </source>
</evidence>
<dbReference type="InterPro" id="IPR006594">
    <property type="entry name" value="LisH"/>
</dbReference>
<evidence type="ECO:0000259" key="3">
    <source>
        <dbReference type="Pfam" id="PF06588"/>
    </source>
</evidence>
<dbReference type="SUPFAM" id="SSF49785">
    <property type="entry name" value="Galactose-binding domain-like"/>
    <property type="match status" value="1"/>
</dbReference>
<evidence type="ECO:0000313" key="4">
    <source>
        <dbReference type="EMBL" id="EDV28994.1"/>
    </source>
</evidence>
<dbReference type="RefSeq" id="XP_002108196.1">
    <property type="nucleotide sequence ID" value="XM_002108160.1"/>
</dbReference>
<dbReference type="InterPro" id="IPR010565">
    <property type="entry name" value="Muskelin_N"/>
</dbReference>
<dbReference type="InParanoid" id="B3RIC3"/>
<dbReference type="OMA" id="NKQDYKH"/>
<dbReference type="Gene3D" id="2.60.120.260">
    <property type="entry name" value="Galactose-binding domain-like"/>
    <property type="match status" value="1"/>
</dbReference>
<dbReference type="EMBL" id="DS985241">
    <property type="protein sequence ID" value="EDV28994.1"/>
    <property type="molecule type" value="Genomic_DNA"/>
</dbReference>
<dbReference type="InterPro" id="IPR008979">
    <property type="entry name" value="Galactose-bd-like_sf"/>
</dbReference>
<dbReference type="PANTHER" id="PTHR15526">
    <property type="entry name" value="MUSKELIN"/>
    <property type="match status" value="1"/>
</dbReference>
<dbReference type="OrthoDB" id="10052615at2759"/>
<dbReference type="PhylomeDB" id="B3RIC3"/>
<dbReference type="GeneID" id="6750143"/>
<dbReference type="CTD" id="6750143"/>
<dbReference type="SUPFAM" id="SSF117281">
    <property type="entry name" value="Kelch motif"/>
    <property type="match status" value="2"/>
</dbReference>